<protein>
    <submittedName>
        <fullName evidence="1">Uncharacterized protein</fullName>
    </submittedName>
</protein>
<dbReference type="EMBL" id="JAQIZT010000004">
    <property type="protein sequence ID" value="KAJ6999367.1"/>
    <property type="molecule type" value="Genomic_DNA"/>
</dbReference>
<evidence type="ECO:0000313" key="2">
    <source>
        <dbReference type="Proteomes" id="UP001164929"/>
    </source>
</evidence>
<gene>
    <name evidence="1" type="ORF">NC653_010151</name>
</gene>
<keyword evidence="2" id="KW-1185">Reference proteome</keyword>
<reference evidence="1 2" key="1">
    <citation type="journal article" date="2023" name="Mol. Ecol. Resour.">
        <title>Chromosome-level genome assembly of a triploid poplar Populus alba 'Berolinensis'.</title>
        <authorList>
            <person name="Chen S."/>
            <person name="Yu Y."/>
            <person name="Wang X."/>
            <person name="Wang S."/>
            <person name="Zhang T."/>
            <person name="Zhou Y."/>
            <person name="He R."/>
            <person name="Meng N."/>
            <person name="Wang Y."/>
            <person name="Liu W."/>
            <person name="Liu Z."/>
            <person name="Liu J."/>
            <person name="Guo Q."/>
            <person name="Huang H."/>
            <person name="Sederoff R.R."/>
            <person name="Wang G."/>
            <person name="Qu G."/>
            <person name="Chen S."/>
        </authorList>
    </citation>
    <scope>NUCLEOTIDE SEQUENCE [LARGE SCALE GENOMIC DNA]</scope>
    <source>
        <strain evidence="1">SC-2020</strain>
    </source>
</reference>
<comment type="caution">
    <text evidence="1">The sequence shown here is derived from an EMBL/GenBank/DDBJ whole genome shotgun (WGS) entry which is preliminary data.</text>
</comment>
<evidence type="ECO:0000313" key="1">
    <source>
        <dbReference type="EMBL" id="KAJ6999367.1"/>
    </source>
</evidence>
<accession>A0AAD6R0M1</accession>
<name>A0AAD6R0M1_9ROSI</name>
<dbReference type="Proteomes" id="UP001164929">
    <property type="component" value="Chromosome 4"/>
</dbReference>
<proteinExistence type="predicted"/>
<sequence length="110" mass="12195">MHYELLTALCFIVSRSYGFAISISRRFLRSFGSFSGFGRCGDSSSLTSQSFRASHGKGTCFTGIDSRVFFQICMDTFLGIAYFLQNLLASFIKGAVSSLAYQRLSLPKIK</sequence>
<organism evidence="1 2">
    <name type="scientific">Populus alba x Populus x berolinensis</name>
    <dbReference type="NCBI Taxonomy" id="444605"/>
    <lineage>
        <taxon>Eukaryota</taxon>
        <taxon>Viridiplantae</taxon>
        <taxon>Streptophyta</taxon>
        <taxon>Embryophyta</taxon>
        <taxon>Tracheophyta</taxon>
        <taxon>Spermatophyta</taxon>
        <taxon>Magnoliopsida</taxon>
        <taxon>eudicotyledons</taxon>
        <taxon>Gunneridae</taxon>
        <taxon>Pentapetalae</taxon>
        <taxon>rosids</taxon>
        <taxon>fabids</taxon>
        <taxon>Malpighiales</taxon>
        <taxon>Salicaceae</taxon>
        <taxon>Saliceae</taxon>
        <taxon>Populus</taxon>
    </lineage>
</organism>
<dbReference type="AlphaFoldDB" id="A0AAD6R0M1"/>